<organism evidence="1 2">
    <name type="scientific">Nocardia niwae</name>
    <dbReference type="NCBI Taxonomy" id="626084"/>
    <lineage>
        <taxon>Bacteria</taxon>
        <taxon>Bacillati</taxon>
        <taxon>Actinomycetota</taxon>
        <taxon>Actinomycetes</taxon>
        <taxon>Mycobacteriales</taxon>
        <taxon>Nocardiaceae</taxon>
        <taxon>Nocardia</taxon>
    </lineage>
</organism>
<evidence type="ECO:0000313" key="2">
    <source>
        <dbReference type="Proteomes" id="UP001550535"/>
    </source>
</evidence>
<evidence type="ECO:0000313" key="1">
    <source>
        <dbReference type="EMBL" id="MEU2122661.1"/>
    </source>
</evidence>
<proteinExistence type="predicted"/>
<gene>
    <name evidence="1" type="ORF">ABZ507_12670</name>
</gene>
<comment type="caution">
    <text evidence="1">The sequence shown here is derived from an EMBL/GenBank/DDBJ whole genome shotgun (WGS) entry which is preliminary data.</text>
</comment>
<evidence type="ECO:0008006" key="3">
    <source>
        <dbReference type="Google" id="ProtNLM"/>
    </source>
</evidence>
<dbReference type="EMBL" id="JBEYBR010000026">
    <property type="protein sequence ID" value="MEU2122661.1"/>
    <property type="molecule type" value="Genomic_DNA"/>
</dbReference>
<dbReference type="RefSeq" id="WP_357809045.1">
    <property type="nucleotide sequence ID" value="NZ_JBEYBM010000024.1"/>
</dbReference>
<name>A0ABV2X9V4_9NOCA</name>
<accession>A0ABV2X9V4</accession>
<protein>
    <recommendedName>
        <fullName evidence="3">Flavin reductase like domain-containing protein</fullName>
    </recommendedName>
</protein>
<keyword evidence="2" id="KW-1185">Reference proteome</keyword>
<dbReference type="Proteomes" id="UP001550535">
    <property type="component" value="Unassembled WGS sequence"/>
</dbReference>
<reference evidence="1 2" key="1">
    <citation type="submission" date="2024-06" db="EMBL/GenBank/DDBJ databases">
        <title>The Natural Products Discovery Center: Release of the First 8490 Sequenced Strains for Exploring Actinobacteria Biosynthetic Diversity.</title>
        <authorList>
            <person name="Kalkreuter E."/>
            <person name="Kautsar S.A."/>
            <person name="Yang D."/>
            <person name="Bader C.D."/>
            <person name="Teijaro C.N."/>
            <person name="Fluegel L."/>
            <person name="Davis C.M."/>
            <person name="Simpson J.R."/>
            <person name="Lauterbach L."/>
            <person name="Steele A.D."/>
            <person name="Gui C."/>
            <person name="Meng S."/>
            <person name="Li G."/>
            <person name="Viehrig K."/>
            <person name="Ye F."/>
            <person name="Su P."/>
            <person name="Kiefer A.F."/>
            <person name="Nichols A."/>
            <person name="Cepeda A.J."/>
            <person name="Yan W."/>
            <person name="Fan B."/>
            <person name="Jiang Y."/>
            <person name="Adhikari A."/>
            <person name="Zheng C.-J."/>
            <person name="Schuster L."/>
            <person name="Cowan T.M."/>
            <person name="Smanski M.J."/>
            <person name="Chevrette M.G."/>
            <person name="De Carvalho L.P.S."/>
            <person name="Shen B."/>
        </authorList>
    </citation>
    <scope>NUCLEOTIDE SEQUENCE [LARGE SCALE GENOMIC DNA]</scope>
    <source>
        <strain evidence="1 2">NPDC019434</strain>
    </source>
</reference>
<sequence>MNHELLTTLTGRPPRFFRAGTAHYHGVVVTIVTELGEIPVGFTSNADFGATAWPPECERR</sequence>